<comment type="caution">
    <text evidence="2">The sequence shown here is derived from an EMBL/GenBank/DDBJ whole genome shotgun (WGS) entry which is preliminary data.</text>
</comment>
<evidence type="ECO:0000256" key="1">
    <source>
        <dbReference type="SAM" id="Phobius"/>
    </source>
</evidence>
<protein>
    <submittedName>
        <fullName evidence="2">Uncharacterized protein</fullName>
    </submittedName>
</protein>
<name>A0AAW0LD23_QUESU</name>
<sequence length="116" mass="13385">MKRFTDTSHSSCELSKQTKAFTYSPDRKPKPPQEFAATTLHSMPRVFLLFLLHLPLSAYLQHSVIFNLNLHLLFVEPRKISLEHMGFWGLLPIHASVNQGRSFFCKTEIQMRTGNP</sequence>
<evidence type="ECO:0000313" key="2">
    <source>
        <dbReference type="EMBL" id="KAK7849180.1"/>
    </source>
</evidence>
<proteinExistence type="predicted"/>
<reference evidence="2 3" key="1">
    <citation type="journal article" date="2018" name="Sci. Data">
        <title>The draft genome sequence of cork oak.</title>
        <authorList>
            <person name="Ramos A.M."/>
            <person name="Usie A."/>
            <person name="Barbosa P."/>
            <person name="Barros P.M."/>
            <person name="Capote T."/>
            <person name="Chaves I."/>
            <person name="Simoes F."/>
            <person name="Abreu I."/>
            <person name="Carrasquinho I."/>
            <person name="Faro C."/>
            <person name="Guimaraes J.B."/>
            <person name="Mendonca D."/>
            <person name="Nobrega F."/>
            <person name="Rodrigues L."/>
            <person name="Saibo N.J.M."/>
            <person name="Varela M.C."/>
            <person name="Egas C."/>
            <person name="Matos J."/>
            <person name="Miguel C.M."/>
            <person name="Oliveira M.M."/>
            <person name="Ricardo C.P."/>
            <person name="Goncalves S."/>
        </authorList>
    </citation>
    <scope>NUCLEOTIDE SEQUENCE [LARGE SCALE GENOMIC DNA]</scope>
    <source>
        <strain evidence="3">cv. HL8</strain>
    </source>
</reference>
<keyword evidence="3" id="KW-1185">Reference proteome</keyword>
<accession>A0AAW0LD23</accession>
<keyword evidence="1" id="KW-0472">Membrane</keyword>
<dbReference type="EMBL" id="PKMF04000117">
    <property type="protein sequence ID" value="KAK7849180.1"/>
    <property type="molecule type" value="Genomic_DNA"/>
</dbReference>
<evidence type="ECO:0000313" key="3">
    <source>
        <dbReference type="Proteomes" id="UP000237347"/>
    </source>
</evidence>
<gene>
    <name evidence="2" type="ORF">CFP56_003412</name>
</gene>
<keyword evidence="1" id="KW-1133">Transmembrane helix</keyword>
<dbReference type="AlphaFoldDB" id="A0AAW0LD23"/>
<feature type="transmembrane region" description="Helical" evidence="1">
    <location>
        <begin position="47"/>
        <end position="75"/>
    </location>
</feature>
<dbReference type="Proteomes" id="UP000237347">
    <property type="component" value="Unassembled WGS sequence"/>
</dbReference>
<organism evidence="2 3">
    <name type="scientific">Quercus suber</name>
    <name type="common">Cork oak</name>
    <dbReference type="NCBI Taxonomy" id="58331"/>
    <lineage>
        <taxon>Eukaryota</taxon>
        <taxon>Viridiplantae</taxon>
        <taxon>Streptophyta</taxon>
        <taxon>Embryophyta</taxon>
        <taxon>Tracheophyta</taxon>
        <taxon>Spermatophyta</taxon>
        <taxon>Magnoliopsida</taxon>
        <taxon>eudicotyledons</taxon>
        <taxon>Gunneridae</taxon>
        <taxon>Pentapetalae</taxon>
        <taxon>rosids</taxon>
        <taxon>fabids</taxon>
        <taxon>Fagales</taxon>
        <taxon>Fagaceae</taxon>
        <taxon>Quercus</taxon>
    </lineage>
</organism>
<keyword evidence="1" id="KW-0812">Transmembrane</keyword>